<dbReference type="AlphaFoldDB" id="A0A397V844"/>
<evidence type="ECO:0000313" key="2">
    <source>
        <dbReference type="Proteomes" id="UP000266673"/>
    </source>
</evidence>
<name>A0A397V844_9GLOM</name>
<proteinExistence type="predicted"/>
<protein>
    <submittedName>
        <fullName evidence="1">Uncharacterized protein</fullName>
    </submittedName>
</protein>
<keyword evidence="2" id="KW-1185">Reference proteome</keyword>
<comment type="caution">
    <text evidence="1">The sequence shown here is derived from an EMBL/GenBank/DDBJ whole genome shotgun (WGS) entry which is preliminary data.</text>
</comment>
<gene>
    <name evidence="1" type="ORF">C2G38_2185116</name>
</gene>
<reference evidence="1 2" key="1">
    <citation type="submission" date="2018-06" db="EMBL/GenBank/DDBJ databases">
        <title>Comparative genomics reveals the genomic features of Rhizophagus irregularis, R. cerebriforme, R. diaphanum and Gigaspora rosea, and their symbiotic lifestyle signature.</title>
        <authorList>
            <person name="Morin E."/>
            <person name="San Clemente H."/>
            <person name="Chen E.C.H."/>
            <person name="De La Providencia I."/>
            <person name="Hainaut M."/>
            <person name="Kuo A."/>
            <person name="Kohler A."/>
            <person name="Murat C."/>
            <person name="Tang N."/>
            <person name="Roy S."/>
            <person name="Loubradou J."/>
            <person name="Henrissat B."/>
            <person name="Grigoriev I.V."/>
            <person name="Corradi N."/>
            <person name="Roux C."/>
            <person name="Martin F.M."/>
        </authorList>
    </citation>
    <scope>NUCLEOTIDE SEQUENCE [LARGE SCALE GENOMIC DNA]</scope>
    <source>
        <strain evidence="1 2">DAOM 194757</strain>
    </source>
</reference>
<dbReference type="Proteomes" id="UP000266673">
    <property type="component" value="Unassembled WGS sequence"/>
</dbReference>
<dbReference type="OrthoDB" id="10365668at2759"/>
<accession>A0A397V844</accession>
<evidence type="ECO:0000313" key="1">
    <source>
        <dbReference type="EMBL" id="RIB18242.1"/>
    </source>
</evidence>
<organism evidence="1 2">
    <name type="scientific">Gigaspora rosea</name>
    <dbReference type="NCBI Taxonomy" id="44941"/>
    <lineage>
        <taxon>Eukaryota</taxon>
        <taxon>Fungi</taxon>
        <taxon>Fungi incertae sedis</taxon>
        <taxon>Mucoromycota</taxon>
        <taxon>Glomeromycotina</taxon>
        <taxon>Glomeromycetes</taxon>
        <taxon>Diversisporales</taxon>
        <taxon>Gigasporaceae</taxon>
        <taxon>Gigaspora</taxon>
    </lineage>
</organism>
<sequence>MPKTIHPSIYRDKKGFISSMLIRGNITAKFKFNKKQITKTSDNQIEARFASVLLQNSEEKTEVITFNLENVIYNKLGKNLTVTATKGMIKFPVHKIREKITNLTLNLE</sequence>
<dbReference type="EMBL" id="QKWP01000551">
    <property type="protein sequence ID" value="RIB18242.1"/>
    <property type="molecule type" value="Genomic_DNA"/>
</dbReference>